<dbReference type="GO" id="GO:0000977">
    <property type="term" value="F:RNA polymerase II transcription regulatory region sequence-specific DNA binding"/>
    <property type="evidence" value="ECO:0007669"/>
    <property type="project" value="TreeGrafter"/>
</dbReference>
<gene>
    <name evidence="7" type="ORF">LSAA_2658</name>
</gene>
<keyword evidence="2" id="KW-0805">Transcription regulation</keyword>
<dbReference type="EMBL" id="HG994589">
    <property type="protein sequence ID" value="CAF2790832.1"/>
    <property type="molecule type" value="Genomic_DNA"/>
</dbReference>
<dbReference type="Gene3D" id="3.30.450.20">
    <property type="entry name" value="PAS domain"/>
    <property type="match status" value="2"/>
</dbReference>
<dbReference type="GO" id="GO:0000981">
    <property type="term" value="F:DNA-binding transcription factor activity, RNA polymerase II-specific"/>
    <property type="evidence" value="ECO:0007669"/>
    <property type="project" value="TreeGrafter"/>
</dbReference>
<evidence type="ECO:0000256" key="2">
    <source>
        <dbReference type="ARBA" id="ARBA00023015"/>
    </source>
</evidence>
<proteinExistence type="predicted"/>
<dbReference type="PROSITE" id="PS50112">
    <property type="entry name" value="PAS"/>
    <property type="match status" value="1"/>
</dbReference>
<dbReference type="GO" id="GO:0005634">
    <property type="term" value="C:nucleus"/>
    <property type="evidence" value="ECO:0007669"/>
    <property type="project" value="UniProtKB-SubCell"/>
</dbReference>
<protein>
    <submittedName>
        <fullName evidence="7">(salmon louse) hypothetical protein</fullName>
    </submittedName>
</protein>
<dbReference type="Proteomes" id="UP000675881">
    <property type="component" value="Chromosome 10"/>
</dbReference>
<evidence type="ECO:0000313" key="8">
    <source>
        <dbReference type="Proteomes" id="UP000675881"/>
    </source>
</evidence>
<feature type="compositionally biased region" description="Low complexity" evidence="6">
    <location>
        <begin position="542"/>
        <end position="552"/>
    </location>
</feature>
<dbReference type="Pfam" id="PF23183">
    <property type="entry name" value="bHLH_NPAS4"/>
    <property type="match status" value="1"/>
</dbReference>
<keyword evidence="8" id="KW-1185">Reference proteome</keyword>
<dbReference type="InterPro" id="IPR056192">
    <property type="entry name" value="bHLH_NPAS4"/>
</dbReference>
<dbReference type="CDD" id="cd19697">
    <property type="entry name" value="bHLH-PAS_NPAS4_PASD10"/>
    <property type="match status" value="1"/>
</dbReference>
<evidence type="ECO:0000256" key="3">
    <source>
        <dbReference type="ARBA" id="ARBA00023125"/>
    </source>
</evidence>
<evidence type="ECO:0000256" key="6">
    <source>
        <dbReference type="SAM" id="MobiDB-lite"/>
    </source>
</evidence>
<dbReference type="GO" id="GO:0046983">
    <property type="term" value="F:protein dimerization activity"/>
    <property type="evidence" value="ECO:0007669"/>
    <property type="project" value="InterPro"/>
</dbReference>
<feature type="region of interest" description="Disordered" evidence="6">
    <location>
        <begin position="1"/>
        <end position="20"/>
    </location>
</feature>
<feature type="region of interest" description="Disordered" evidence="6">
    <location>
        <begin position="351"/>
        <end position="396"/>
    </location>
</feature>
<feature type="compositionally biased region" description="Low complexity" evidence="6">
    <location>
        <begin position="372"/>
        <end position="381"/>
    </location>
</feature>
<feature type="region of interest" description="Disordered" evidence="6">
    <location>
        <begin position="536"/>
        <end position="576"/>
    </location>
</feature>
<sequence length="576" mass="64548">MLRGPPLPPTKHTHGTQRHHQSFNMSYTHNSTSNEPNNKSTKGASKMRRDMINGEIANLRDLLPLPSSTRQRLSQLQLMALVCVYVRKSNYFEQVFKVLGKGNIPWSPRASGSQRPLMDNAAEYLGHSMEDLLIHGDSVYDIIDKQDHASIQSELLNGYSSTDKPGNKIFLCRMNVSRNTRRQMRFGDQKIVLIEGHYSGILPLCTRSEPVFISWCTPVAMPETRECIVHGATNVFITVHTMDFKIKSIDSNGEYYLGYKSNELIATSWYNLVHPESLQELQSKHKLVAHGDGDKSFKENGDAHSNSPYVIFTNQVLSQRESDVMKRNGWLYQYYTMQSRFHYSMNLEGSNGGAGSGDNASPDQPYYTTTQSPSNASSSRSMPEEHTTSPSPTSILLSNNYGGHFYGSSIPGGSAVPPRMMEEPTTGLKYSAEMPLDFSTNSYQWSSFYKDTKHLTDIHHQIPSHHSHHQPPPHHHGYRLDPTQQLPLHHSLNGYEGHKVDSKSLEEYYGETKYSIEGSSSYVDLSRCSYSNNHAEKKENISSGSNCSVSSVGGVGLKEETSKKSAFEPSTCKVVS</sequence>
<evidence type="ECO:0000256" key="4">
    <source>
        <dbReference type="ARBA" id="ARBA00023163"/>
    </source>
</evidence>
<dbReference type="SMART" id="SM00091">
    <property type="entry name" value="PAS"/>
    <property type="match status" value="1"/>
</dbReference>
<organism evidence="7 8">
    <name type="scientific">Lepeophtheirus salmonis</name>
    <name type="common">Salmon louse</name>
    <name type="synonym">Caligus salmonis</name>
    <dbReference type="NCBI Taxonomy" id="72036"/>
    <lineage>
        <taxon>Eukaryota</taxon>
        <taxon>Metazoa</taxon>
        <taxon>Ecdysozoa</taxon>
        <taxon>Arthropoda</taxon>
        <taxon>Crustacea</taxon>
        <taxon>Multicrustacea</taxon>
        <taxon>Hexanauplia</taxon>
        <taxon>Copepoda</taxon>
        <taxon>Siphonostomatoida</taxon>
        <taxon>Caligidae</taxon>
        <taxon>Lepeophtheirus</taxon>
    </lineage>
</organism>
<feature type="compositionally biased region" description="Basic and acidic residues" evidence="6">
    <location>
        <begin position="557"/>
        <end position="566"/>
    </location>
</feature>
<dbReference type="InterPro" id="IPR035965">
    <property type="entry name" value="PAS-like_dom_sf"/>
</dbReference>
<evidence type="ECO:0000256" key="5">
    <source>
        <dbReference type="ARBA" id="ARBA00023242"/>
    </source>
</evidence>
<comment type="subcellular location">
    <subcellularLocation>
        <location evidence="1">Nucleus</location>
    </subcellularLocation>
</comment>
<keyword evidence="4" id="KW-0804">Transcription</keyword>
<dbReference type="PROSITE" id="PS50888">
    <property type="entry name" value="BHLH"/>
    <property type="match status" value="1"/>
</dbReference>
<feature type="compositionally biased region" description="Basic residues" evidence="6">
    <location>
        <begin position="11"/>
        <end position="20"/>
    </location>
</feature>
<dbReference type="SUPFAM" id="SSF55785">
    <property type="entry name" value="PYP-like sensor domain (PAS domain)"/>
    <property type="match status" value="1"/>
</dbReference>
<reference evidence="7" key="1">
    <citation type="submission" date="2021-02" db="EMBL/GenBank/DDBJ databases">
        <authorList>
            <person name="Bekaert M."/>
        </authorList>
    </citation>
    <scope>NUCLEOTIDE SEQUENCE</scope>
    <source>
        <strain evidence="7">IoA-00</strain>
    </source>
</reference>
<dbReference type="Pfam" id="PF14598">
    <property type="entry name" value="PAS_11"/>
    <property type="match status" value="1"/>
</dbReference>
<keyword evidence="5" id="KW-0539">Nucleus</keyword>
<feature type="region of interest" description="Disordered" evidence="6">
    <location>
        <begin position="462"/>
        <end position="490"/>
    </location>
</feature>
<dbReference type="CDD" id="cd00130">
    <property type="entry name" value="PAS"/>
    <property type="match status" value="1"/>
</dbReference>
<dbReference type="InterPro" id="IPR000014">
    <property type="entry name" value="PAS"/>
</dbReference>
<accession>A0A7R8CDY2</accession>
<evidence type="ECO:0000313" key="7">
    <source>
        <dbReference type="EMBL" id="CAF2790832.1"/>
    </source>
</evidence>
<feature type="compositionally biased region" description="Basic residues" evidence="6">
    <location>
        <begin position="462"/>
        <end position="477"/>
    </location>
</feature>
<dbReference type="PANTHER" id="PTHR23043">
    <property type="entry name" value="HYPOXIA-INDUCIBLE FACTOR 1 ALPHA"/>
    <property type="match status" value="1"/>
</dbReference>
<dbReference type="InterPro" id="IPR011598">
    <property type="entry name" value="bHLH_dom"/>
</dbReference>
<feature type="region of interest" description="Disordered" evidence="6">
    <location>
        <begin position="26"/>
        <end position="46"/>
    </location>
</feature>
<evidence type="ECO:0000256" key="1">
    <source>
        <dbReference type="ARBA" id="ARBA00004123"/>
    </source>
</evidence>
<dbReference type="AlphaFoldDB" id="A0A7R8CDY2"/>
<feature type="compositionally biased region" description="Polar residues" evidence="6">
    <location>
        <begin position="26"/>
        <end position="43"/>
    </location>
</feature>
<name>A0A7R8CDY2_LEPSM</name>
<dbReference type="OrthoDB" id="9978016at2759"/>
<keyword evidence="3" id="KW-0238">DNA-binding</keyword>
<dbReference type="GO" id="GO:0045944">
    <property type="term" value="P:positive regulation of transcription by RNA polymerase II"/>
    <property type="evidence" value="ECO:0007669"/>
    <property type="project" value="UniProtKB-ARBA"/>
</dbReference>
<dbReference type="PANTHER" id="PTHR23043:SF39">
    <property type="entry name" value="DYSFUSION, ISOFORM D"/>
    <property type="match status" value="1"/>
</dbReference>